<organism evidence="14 15">
    <name type="scientific">Peptoniphilus equinus</name>
    <dbReference type="NCBI Taxonomy" id="3016343"/>
    <lineage>
        <taxon>Bacteria</taxon>
        <taxon>Bacillati</taxon>
        <taxon>Bacillota</taxon>
        <taxon>Tissierellia</taxon>
        <taxon>Tissierellales</taxon>
        <taxon>Peptoniphilaceae</taxon>
        <taxon>Peptoniphilus</taxon>
    </lineage>
</organism>
<dbReference type="Proteomes" id="UP001210339">
    <property type="component" value="Chromosome"/>
</dbReference>
<dbReference type="PANTHER" id="PTHR43073">
    <property type="entry name" value="DIHYDROPYRIMIDINE DEHYDROGENASE [NADP(+)]"/>
    <property type="match status" value="1"/>
</dbReference>
<keyword evidence="2" id="KW-0560">Oxidoreductase</keyword>
<dbReference type="InterPro" id="IPR009051">
    <property type="entry name" value="Helical_ferredxn"/>
</dbReference>
<evidence type="ECO:0000313" key="15">
    <source>
        <dbReference type="Proteomes" id="UP001210339"/>
    </source>
</evidence>
<dbReference type="SUPFAM" id="SSF51395">
    <property type="entry name" value="FMN-linked oxidoreductases"/>
    <property type="match status" value="1"/>
</dbReference>
<evidence type="ECO:0000256" key="5">
    <source>
        <dbReference type="ARBA" id="ARBA00030119"/>
    </source>
</evidence>
<dbReference type="InterPro" id="IPR017701">
    <property type="entry name" value="Se_rdtase_YgfK"/>
</dbReference>
<evidence type="ECO:0000256" key="6">
    <source>
        <dbReference type="ARBA" id="ARBA00032722"/>
    </source>
</evidence>
<evidence type="ECO:0000256" key="10">
    <source>
        <dbReference type="ARBA" id="ARBA00049714"/>
    </source>
</evidence>
<proteinExistence type="predicted"/>
<dbReference type="Gene3D" id="3.50.50.60">
    <property type="entry name" value="FAD/NAD(P)-binding domain"/>
    <property type="match status" value="2"/>
</dbReference>
<feature type="domain" description="Dihydroprymidine dehydrogenase" evidence="13">
    <location>
        <begin position="447"/>
        <end position="530"/>
    </location>
</feature>
<evidence type="ECO:0000256" key="2">
    <source>
        <dbReference type="ARBA" id="ARBA00023002"/>
    </source>
</evidence>
<dbReference type="RefSeq" id="WP_271192103.1">
    <property type="nucleotide sequence ID" value="NZ_CP115667.1"/>
</dbReference>
<evidence type="ECO:0000256" key="9">
    <source>
        <dbReference type="ARBA" id="ARBA00049578"/>
    </source>
</evidence>
<evidence type="ECO:0000256" key="4">
    <source>
        <dbReference type="ARBA" id="ARBA00023014"/>
    </source>
</evidence>
<dbReference type="EC" id="1.3.1.1" evidence="11"/>
<accession>A0ABY7QXB3</accession>
<evidence type="ECO:0000256" key="7">
    <source>
        <dbReference type="ARBA" id="ARBA00047685"/>
    </source>
</evidence>
<dbReference type="InterPro" id="IPR017900">
    <property type="entry name" value="4Fe4S_Fe_S_CS"/>
</dbReference>
<name>A0ABY7QXB3_9FIRM</name>
<sequence length="1012" mass="113215">MSEFMRSIPFDKLIEWSLNEYKNEGKIFGVRKENFYKNKSGKMLTTIFGDTIASAVGPAAGPQSQLAQNLVASYLAGARFMEIKTVQVLDGEDIQKAIARPCIAAEDECYNCEWSTELTVEQAFIEYTKGFFAIQVLAKELGLADKKDFAYNMSVGYDLEGIQSKKIDTYIESLRNAENTDIYKECKAYLRDHLDQFEHFTQADLDAIPTTVCNSITLSTLHGCPAAEIESIATYLLDEKKISTFIKCNPTMLGYDYARKTLDSMGFDYISFTDHHFNNDLQYADAVVMIERLLALAKKNGLAFGVKLTNTFPVDVKRNELPSEEMYMSGRSLLPLSLSMAAMLSEKFEGKLPMSYSGGADATNIRDIFEALGQPITVATTILKPGGYARFNQLAELTEDLLDRPYRGVDVEKILALRDRVIGEWKNNKLYREKVASRKTDSALPLTDCYKAPCKDGGCPIEQQIPEYLKLVSEERYDEAMKVIGNDNTAPTILGMICAHHCQEHCTRVDYEKTLQIRDMKLVAAKHAQEKFVSAIKPSDLVSDKKVLVIGAGPGGIAAASYLRRNGVDVTVYEKLAKPYGIVSHIIPEFRIPDEDIQKDYLIAVNQGVKFVFNREVTEKYDDLKKDFDYVIVATGAWAPGLSPVKEGQEKIVDALDFLWHIRMEDGLDLGKTVAVVGAGDVAMDCTRLAARQPGVEKVTLVYRRTESYMPATQEEVNDVKAEGHEILELTAPYKYDGKILSCEKMMLSDFDASGRRSVKGTGEMLELEFDTVIGATGARVDTTAFAENGVNMDERGRLKLLPTMESNLENVYFIGDCKAGPSTIVKAMGDAKRVALDILAKENLDNDFERFTFEADVDDIYAKRGIIVEKLEGHKEGSRCLKCDQICEICTEVCPNRANVAIAVQGYDNLHQIIHIDGMCNECGNCGVFCPHAGEPYKDKLTIFWTDEDFEDSTNVGFIKISEDTYRVRMENGNVVETKLNEGRLSDNLVRFITAIEEDYPHYVSPTYKVF</sequence>
<evidence type="ECO:0000256" key="8">
    <source>
        <dbReference type="ARBA" id="ARBA00048792"/>
    </source>
</evidence>
<dbReference type="Pfam" id="PF07992">
    <property type="entry name" value="Pyr_redox_2"/>
    <property type="match status" value="1"/>
</dbReference>
<evidence type="ECO:0000313" key="14">
    <source>
        <dbReference type="EMBL" id="WBW50578.1"/>
    </source>
</evidence>
<dbReference type="InterPro" id="IPR023753">
    <property type="entry name" value="FAD/NAD-binding_dom"/>
</dbReference>
<comment type="subunit">
    <text evidence="10">Heterotetramer of 2 PreA and 2 PreT subunits.</text>
</comment>
<dbReference type="InterPro" id="IPR028261">
    <property type="entry name" value="DPD_II"/>
</dbReference>
<keyword evidence="4" id="KW-0411">Iron-sulfur</keyword>
<comment type="catalytic activity">
    <reaction evidence="8">
        <text>5,6-dihydrouracil + NAD(+) = uracil + NADH + H(+)</text>
        <dbReference type="Rhea" id="RHEA:20189"/>
        <dbReference type="ChEBI" id="CHEBI:15378"/>
        <dbReference type="ChEBI" id="CHEBI:15901"/>
        <dbReference type="ChEBI" id="CHEBI:17568"/>
        <dbReference type="ChEBI" id="CHEBI:57540"/>
        <dbReference type="ChEBI" id="CHEBI:57945"/>
        <dbReference type="EC" id="1.3.1.1"/>
    </reaction>
</comment>
<evidence type="ECO:0000256" key="11">
    <source>
        <dbReference type="ARBA" id="ARBA00049728"/>
    </source>
</evidence>
<dbReference type="PROSITE" id="PS00198">
    <property type="entry name" value="4FE4S_FER_1"/>
    <property type="match status" value="1"/>
</dbReference>
<dbReference type="PANTHER" id="PTHR43073:SF2">
    <property type="entry name" value="DIHYDROPYRIMIDINE DEHYDROGENASE [NADP(+)]"/>
    <property type="match status" value="1"/>
</dbReference>
<dbReference type="PRINTS" id="PR00419">
    <property type="entry name" value="ADXRDTASE"/>
</dbReference>
<dbReference type="Gene3D" id="1.10.1060.10">
    <property type="entry name" value="Alpha-helical ferredoxin"/>
    <property type="match status" value="1"/>
</dbReference>
<dbReference type="SUPFAM" id="SSF51971">
    <property type="entry name" value="Nucleotide-binding domain"/>
    <property type="match status" value="1"/>
</dbReference>
<keyword evidence="3" id="KW-0408">Iron</keyword>
<reference evidence="14 15" key="1">
    <citation type="submission" date="2023-01" db="EMBL/GenBank/DDBJ databases">
        <authorList>
            <person name="Lee S.H."/>
            <person name="Jung H.S."/>
            <person name="Yun J.U."/>
        </authorList>
    </citation>
    <scope>NUCLEOTIDE SEQUENCE [LARGE SCALE GENOMIC DNA]</scope>
    <source>
        <strain evidence="14 15">CBA3646</strain>
    </source>
</reference>
<dbReference type="SUPFAM" id="SSF51905">
    <property type="entry name" value="FAD/NAD(P)-binding domain"/>
    <property type="match status" value="1"/>
</dbReference>
<evidence type="ECO:0000259" key="13">
    <source>
        <dbReference type="Pfam" id="PF14691"/>
    </source>
</evidence>
<dbReference type="Pfam" id="PF14691">
    <property type="entry name" value="Fer4_20"/>
    <property type="match status" value="1"/>
</dbReference>
<evidence type="ECO:0000259" key="12">
    <source>
        <dbReference type="Pfam" id="PF07992"/>
    </source>
</evidence>
<comment type="function">
    <text evidence="9">Involved in pyrimidine base degradation. Catalyzes physiologically the reduction of uracil to 5,6-dihydrouracil (DHU) by using NADH as a specific cosubstrate. It also catalyzes the reverse reaction and the reduction of thymine to 5,6-dihydrothymine (DHT).</text>
</comment>
<comment type="catalytic activity">
    <reaction evidence="7">
        <text>5,6-dihydrothymine + NAD(+) = thymine + NADH + H(+)</text>
        <dbReference type="Rhea" id="RHEA:28791"/>
        <dbReference type="ChEBI" id="CHEBI:15378"/>
        <dbReference type="ChEBI" id="CHEBI:17821"/>
        <dbReference type="ChEBI" id="CHEBI:27468"/>
        <dbReference type="ChEBI" id="CHEBI:57540"/>
        <dbReference type="ChEBI" id="CHEBI:57945"/>
        <dbReference type="EC" id="1.3.1.1"/>
    </reaction>
</comment>
<dbReference type="SUPFAM" id="SSF46548">
    <property type="entry name" value="alpha-helical ferredoxin"/>
    <property type="match status" value="2"/>
</dbReference>
<evidence type="ECO:0000256" key="3">
    <source>
        <dbReference type="ARBA" id="ARBA00023004"/>
    </source>
</evidence>
<dbReference type="EMBL" id="CP115667">
    <property type="protein sequence ID" value="WBW50578.1"/>
    <property type="molecule type" value="Genomic_DNA"/>
</dbReference>
<gene>
    <name evidence="14" type="primary">ygfK</name>
    <name evidence="14" type="ORF">O6R05_03265</name>
</gene>
<dbReference type="InterPro" id="IPR036188">
    <property type="entry name" value="FAD/NAD-bd_sf"/>
</dbReference>
<keyword evidence="1" id="KW-0479">Metal-binding</keyword>
<feature type="domain" description="FAD/NAD(P)-binding" evidence="12">
    <location>
        <begin position="545"/>
        <end position="831"/>
    </location>
</feature>
<evidence type="ECO:0000256" key="1">
    <source>
        <dbReference type="ARBA" id="ARBA00022723"/>
    </source>
</evidence>
<keyword evidence="15" id="KW-1185">Reference proteome</keyword>
<dbReference type="NCBIfam" id="TIGR03315">
    <property type="entry name" value="Se_ygfK"/>
    <property type="match status" value="1"/>
</dbReference>
<protein>
    <recommendedName>
        <fullName evidence="11">dihydrouracil dehydrogenase (NAD(+))</fullName>
        <ecNumber evidence="11">1.3.1.1</ecNumber>
    </recommendedName>
    <alternativeName>
        <fullName evidence="6">Dihydrothymine dehydrogenase</fullName>
    </alternativeName>
    <alternativeName>
        <fullName evidence="5">Dihydrouracil dehydrogenase</fullName>
    </alternativeName>
</protein>